<proteinExistence type="predicted"/>
<sequence>MPDFNRMKLYPVWIIGRFFPKTPKWDARYLKLLYKVKTRDTLHLEAPQTLNEKLQWLKVYDRKPIYTKMADKYEVRKIIAEQVGEEYLIPLLGVWDRFDDIDFDRLPDKFVLKCTHDSGGLTICTDKAKFNKEVARKKIEHCMSRNYYNNSREWPYKDIKPRIIAEAYMVDESGWELKDYKIFCFNGVADYVEVDFNRYIKHKLNPYDFDWNPLNFCDSSKNDYDANIPKPKRLMDMKAIAEKLSRDMDFLRVDFYSIGDRIFIGELTLCPGSGFIAFDPKEMDLHLGGKLKLTRF</sequence>
<name>A0A1I0FLB1_9FIRM</name>
<keyword evidence="2" id="KW-1185">Reference proteome</keyword>
<dbReference type="GeneID" id="93281295"/>
<dbReference type="Pfam" id="PF14305">
    <property type="entry name" value="ATPgrasp_TupA"/>
    <property type="match status" value="1"/>
</dbReference>
<gene>
    <name evidence="1" type="ORF">SAMN05216313_10928</name>
</gene>
<organism evidence="1 2">
    <name type="scientific">Enterocloster lavalensis</name>
    <dbReference type="NCBI Taxonomy" id="460384"/>
    <lineage>
        <taxon>Bacteria</taxon>
        <taxon>Bacillati</taxon>
        <taxon>Bacillota</taxon>
        <taxon>Clostridia</taxon>
        <taxon>Lachnospirales</taxon>
        <taxon>Lachnospiraceae</taxon>
        <taxon>Enterocloster</taxon>
    </lineage>
</organism>
<dbReference type="RefSeq" id="WP_092363057.1">
    <property type="nucleotide sequence ID" value="NZ_FOIM01000009.1"/>
</dbReference>
<dbReference type="Proteomes" id="UP000198508">
    <property type="component" value="Unassembled WGS sequence"/>
</dbReference>
<dbReference type="InterPro" id="IPR029465">
    <property type="entry name" value="ATPgrasp_TupA"/>
</dbReference>
<reference evidence="2" key="1">
    <citation type="submission" date="2016-10" db="EMBL/GenBank/DDBJ databases">
        <authorList>
            <person name="Varghese N."/>
            <person name="Submissions S."/>
        </authorList>
    </citation>
    <scope>NUCLEOTIDE SEQUENCE [LARGE SCALE GENOMIC DNA]</scope>
    <source>
        <strain evidence="2">NLAE-zl-G277</strain>
    </source>
</reference>
<dbReference type="STRING" id="460384.SAMN05216313_10928"/>
<evidence type="ECO:0000313" key="2">
    <source>
        <dbReference type="Proteomes" id="UP000198508"/>
    </source>
</evidence>
<evidence type="ECO:0000313" key="1">
    <source>
        <dbReference type="EMBL" id="SET58822.1"/>
    </source>
</evidence>
<accession>A0A1I0FLB1</accession>
<dbReference type="EMBL" id="FOIM01000009">
    <property type="protein sequence ID" value="SET58822.1"/>
    <property type="molecule type" value="Genomic_DNA"/>
</dbReference>
<dbReference type="AlphaFoldDB" id="A0A1I0FLB1"/>
<protein>
    <submittedName>
        <fullName evidence="1">TupA-like ATPgrasp</fullName>
    </submittedName>
</protein>